<dbReference type="PANTHER" id="PTHR46401">
    <property type="entry name" value="GLYCOSYLTRANSFERASE WBBK-RELATED"/>
    <property type="match status" value="1"/>
</dbReference>
<dbReference type="CDD" id="cd03801">
    <property type="entry name" value="GT4_PimA-like"/>
    <property type="match status" value="1"/>
</dbReference>
<dbReference type="InterPro" id="IPR001296">
    <property type="entry name" value="Glyco_trans_1"/>
</dbReference>
<evidence type="ECO:0000256" key="1">
    <source>
        <dbReference type="ARBA" id="ARBA00022679"/>
    </source>
</evidence>
<keyword evidence="1 3" id="KW-0808">Transferase</keyword>
<dbReference type="SUPFAM" id="SSF53756">
    <property type="entry name" value="UDP-Glycosyltransferase/glycogen phosphorylase"/>
    <property type="match status" value="1"/>
</dbReference>
<dbReference type="OrthoDB" id="9787617at2"/>
<proteinExistence type="predicted"/>
<comment type="caution">
    <text evidence="3">The sequence shown here is derived from an EMBL/GenBank/DDBJ whole genome shotgun (WGS) entry which is preliminary data.</text>
</comment>
<evidence type="ECO:0000313" key="4">
    <source>
        <dbReference type="Proteomes" id="UP000092714"/>
    </source>
</evidence>
<evidence type="ECO:0000259" key="2">
    <source>
        <dbReference type="Pfam" id="PF00534"/>
    </source>
</evidence>
<dbReference type="Gene3D" id="3.40.50.2000">
    <property type="entry name" value="Glycogen Phosphorylase B"/>
    <property type="match status" value="2"/>
</dbReference>
<organism evidence="3 4">
    <name type="scientific">Clostridium paraputrificum</name>
    <dbReference type="NCBI Taxonomy" id="29363"/>
    <lineage>
        <taxon>Bacteria</taxon>
        <taxon>Bacillati</taxon>
        <taxon>Bacillota</taxon>
        <taxon>Clostridia</taxon>
        <taxon>Eubacteriales</taxon>
        <taxon>Clostridiaceae</taxon>
        <taxon>Clostridium</taxon>
    </lineage>
</organism>
<dbReference type="EMBL" id="MAPZ01000010">
    <property type="protein sequence ID" value="OBY12027.1"/>
    <property type="molecule type" value="Genomic_DNA"/>
</dbReference>
<dbReference type="eggNOG" id="COG0438">
    <property type="taxonomic scope" value="Bacteria"/>
</dbReference>
<dbReference type="Pfam" id="PF00534">
    <property type="entry name" value="Glycos_transf_1"/>
    <property type="match status" value="1"/>
</dbReference>
<protein>
    <submittedName>
        <fullName evidence="3">Glycosyl transferase</fullName>
    </submittedName>
</protein>
<evidence type="ECO:0000313" key="3">
    <source>
        <dbReference type="EMBL" id="OBY12027.1"/>
    </source>
</evidence>
<reference evidence="3 4" key="1">
    <citation type="submission" date="2016-06" db="EMBL/GenBank/DDBJ databases">
        <authorList>
            <person name="Kjaerup R.B."/>
            <person name="Dalgaard T.S."/>
            <person name="Juul-Madsen H.R."/>
        </authorList>
    </citation>
    <scope>NUCLEOTIDE SEQUENCE [LARGE SCALE GENOMIC DNA]</scope>
    <source>
        <strain evidence="3 4">373-A1</strain>
    </source>
</reference>
<name>A0A1B8RT90_9CLOT</name>
<dbReference type="AlphaFoldDB" id="A0A1B8RT90"/>
<gene>
    <name evidence="3" type="ORF">CP373A1_03635</name>
</gene>
<keyword evidence="4" id="KW-1185">Reference proteome</keyword>
<sequence length="375" mass="43181">MSKRYGMIYLKSTNVHLVKDMGMIPFKLYEKYGYDSSLITFKNGEYTFQNDVVKGLKLEFVKNRFNSYALDGSIYLLKNSKNYDILQMFHVTLSSFCYAYIYKFLNKEGKLYLKLDCSHLLPERISNLNKIGKVFLKKFFKKFDLITVEQEKIYKDLINQLPYLKDKLEILPNGVDFKLLDSLNIRYDYSVKENIILSTARIGAEEKNTVMLLEAFKNIPVEIRKGWKLRLVGPIEDGFLDLYEKFLNENSGIEASIELVGNLDDREALFNEYKKAKIFSLTSDFESFGISFIEAAALGDIIVSTDVGIAYEIVNKSGGILVEPGDEKALTEGLINYMTCGDLKKISDKTYSEAVNKFDWDNIIDRLNEHLKSIL</sequence>
<dbReference type="GeneID" id="42775473"/>
<dbReference type="GO" id="GO:0016757">
    <property type="term" value="F:glycosyltransferase activity"/>
    <property type="evidence" value="ECO:0007669"/>
    <property type="project" value="InterPro"/>
</dbReference>
<dbReference type="RefSeq" id="WP_027097637.1">
    <property type="nucleotide sequence ID" value="NZ_CABHIH010000001.1"/>
</dbReference>
<dbReference type="Proteomes" id="UP000092714">
    <property type="component" value="Unassembled WGS sequence"/>
</dbReference>
<accession>A0A1B8RT90</accession>
<feature type="domain" description="Glycosyl transferase family 1" evidence="2">
    <location>
        <begin position="192"/>
        <end position="343"/>
    </location>
</feature>
<dbReference type="GO" id="GO:0009103">
    <property type="term" value="P:lipopolysaccharide biosynthetic process"/>
    <property type="evidence" value="ECO:0007669"/>
    <property type="project" value="TreeGrafter"/>
</dbReference>
<dbReference type="PANTHER" id="PTHR46401:SF2">
    <property type="entry name" value="GLYCOSYLTRANSFERASE WBBK-RELATED"/>
    <property type="match status" value="1"/>
</dbReference>